<evidence type="ECO:0000256" key="2">
    <source>
        <dbReference type="SAM" id="Phobius"/>
    </source>
</evidence>
<evidence type="ECO:0000313" key="3">
    <source>
        <dbReference type="EMBL" id="MET4577268.1"/>
    </source>
</evidence>
<gene>
    <name evidence="3" type="ORF">ABIE13_002379</name>
</gene>
<accession>A0ABV2Q8A9</accession>
<keyword evidence="4" id="KW-1185">Reference proteome</keyword>
<evidence type="ECO:0008006" key="5">
    <source>
        <dbReference type="Google" id="ProtNLM"/>
    </source>
</evidence>
<comment type="caution">
    <text evidence="3">The sequence shown here is derived from an EMBL/GenBank/DDBJ whole genome shotgun (WGS) entry which is preliminary data.</text>
</comment>
<proteinExistence type="predicted"/>
<dbReference type="EMBL" id="JBEPSH010000004">
    <property type="protein sequence ID" value="MET4577268.1"/>
    <property type="molecule type" value="Genomic_DNA"/>
</dbReference>
<feature type="transmembrane region" description="Helical" evidence="2">
    <location>
        <begin position="24"/>
        <end position="42"/>
    </location>
</feature>
<feature type="region of interest" description="Disordered" evidence="1">
    <location>
        <begin position="209"/>
        <end position="243"/>
    </location>
</feature>
<feature type="compositionally biased region" description="Low complexity" evidence="1">
    <location>
        <begin position="223"/>
        <end position="237"/>
    </location>
</feature>
<reference evidence="3 4" key="1">
    <citation type="submission" date="2024-06" db="EMBL/GenBank/DDBJ databases">
        <title>Sorghum-associated microbial communities from plants grown in Nebraska, USA.</title>
        <authorList>
            <person name="Schachtman D."/>
        </authorList>
    </citation>
    <scope>NUCLEOTIDE SEQUENCE [LARGE SCALE GENOMIC DNA]</scope>
    <source>
        <strain evidence="3 4">2709</strain>
    </source>
</reference>
<organism evidence="3 4">
    <name type="scientific">Ottowia thiooxydans</name>
    <dbReference type="NCBI Taxonomy" id="219182"/>
    <lineage>
        <taxon>Bacteria</taxon>
        <taxon>Pseudomonadati</taxon>
        <taxon>Pseudomonadota</taxon>
        <taxon>Betaproteobacteria</taxon>
        <taxon>Burkholderiales</taxon>
        <taxon>Comamonadaceae</taxon>
        <taxon>Ottowia</taxon>
    </lineage>
</organism>
<keyword evidence="2" id="KW-0472">Membrane</keyword>
<feature type="region of interest" description="Disordered" evidence="1">
    <location>
        <begin position="1"/>
        <end position="20"/>
    </location>
</feature>
<evidence type="ECO:0000313" key="4">
    <source>
        <dbReference type="Proteomes" id="UP001549320"/>
    </source>
</evidence>
<dbReference type="Proteomes" id="UP001549320">
    <property type="component" value="Unassembled WGS sequence"/>
</dbReference>
<sequence>MDANTPDERPNSPPTESENSTTRWIIALFAAALLLLGGYKGYQWWSASAERVQAAPTEAAPDIASMASAASAASQALQPVPVRPAQSSPPPVAEGELQAPAVVGTNIINKCELNGQVTFTNEACPEGAVAQLSPAEATAVDPNGVSGSTGEKAPPVDRVALVSEPSQQEAECSYLVSEITRLNYEFQQSLPPPVLDQIATRLKDMRDRSAGLKCAGAPKQESAKPAPSARRAASAPKMLEEKG</sequence>
<name>A0ABV2Q8A9_9BURK</name>
<evidence type="ECO:0000256" key="1">
    <source>
        <dbReference type="SAM" id="MobiDB-lite"/>
    </source>
</evidence>
<dbReference type="RefSeq" id="WP_354443494.1">
    <property type="nucleotide sequence ID" value="NZ_JBEPSH010000004.1"/>
</dbReference>
<keyword evidence="2" id="KW-0812">Transmembrane</keyword>
<feature type="compositionally biased region" description="Basic and acidic residues" evidence="1">
    <location>
        <begin position="1"/>
        <end position="10"/>
    </location>
</feature>
<keyword evidence="2" id="KW-1133">Transmembrane helix</keyword>
<protein>
    <recommendedName>
        <fullName evidence="5">DUF4124 domain-containing protein</fullName>
    </recommendedName>
</protein>